<dbReference type="PANTHER" id="PTHR30071:SF15">
    <property type="entry name" value="PROTEIN HEMX"/>
    <property type="match status" value="1"/>
</dbReference>
<evidence type="ECO:0000256" key="5">
    <source>
        <dbReference type="SAM" id="Phobius"/>
    </source>
</evidence>
<dbReference type="AlphaFoldDB" id="A0A9Q9BU68"/>
<name>A0A9Q9BU68_9STAP</name>
<dbReference type="GO" id="GO:0017004">
    <property type="term" value="P:cytochrome complex assembly"/>
    <property type="evidence" value="ECO:0007669"/>
    <property type="project" value="InterPro"/>
</dbReference>
<dbReference type="EMBL" id="SCWC02000002">
    <property type="protein sequence ID" value="KAA1039985.1"/>
    <property type="molecule type" value="Genomic_DNA"/>
</dbReference>
<feature type="transmembrane region" description="Helical" evidence="5">
    <location>
        <begin position="133"/>
        <end position="158"/>
    </location>
</feature>
<sequence>MSDIVMIRLHEAILFIYMLSVACYFFDFVEKNNRVKKTGFMMLVGVFMMQTLLVGQFIVNTGRFPVQTISEGFYFFTWLIILISIILSVSTRSELITFMMNLIGFTFMAIHTFQPLQYNSDTAVSHMMNELLMIHVTLAITAYVMFLIAALHALLYLIQMNNLKKKKFNQKFFRINDLASIGKFVSIFSIAGFVLLLISLILGVQWGLILIGGSIWADSKVIGSMIVLFIYGAFIFVFNQKRLKVNILMEINIILFLICMINYLLLSRYSEFHQLIN</sequence>
<feature type="transmembrane region" description="Helical" evidence="5">
    <location>
        <begin position="72"/>
        <end position="89"/>
    </location>
</feature>
<dbReference type="GO" id="GO:0005886">
    <property type="term" value="C:plasma membrane"/>
    <property type="evidence" value="ECO:0007669"/>
    <property type="project" value="TreeGrafter"/>
</dbReference>
<dbReference type="Proteomes" id="UP000295735">
    <property type="component" value="Unassembled WGS sequence"/>
</dbReference>
<proteinExistence type="predicted"/>
<accession>A0A9Q9BU68</accession>
<feature type="transmembrane region" description="Helical" evidence="5">
    <location>
        <begin position="96"/>
        <end position="113"/>
    </location>
</feature>
<evidence type="ECO:0000256" key="4">
    <source>
        <dbReference type="ARBA" id="ARBA00023136"/>
    </source>
</evidence>
<feature type="transmembrane region" description="Helical" evidence="5">
    <location>
        <begin position="41"/>
        <end position="60"/>
    </location>
</feature>
<dbReference type="Proteomes" id="UP001057381">
    <property type="component" value="Chromosome"/>
</dbReference>
<feature type="transmembrane region" description="Helical" evidence="5">
    <location>
        <begin position="245"/>
        <end position="265"/>
    </location>
</feature>
<evidence type="ECO:0000259" key="6">
    <source>
        <dbReference type="Pfam" id="PF01578"/>
    </source>
</evidence>
<keyword evidence="9" id="KW-1185">Reference proteome</keyword>
<feature type="transmembrane region" description="Helical" evidence="5">
    <location>
        <begin position="12"/>
        <end position="29"/>
    </location>
</feature>
<keyword evidence="4 5" id="KW-0472">Membrane</keyword>
<dbReference type="EMBL" id="CP073809">
    <property type="protein sequence ID" value="UTH13082.1"/>
    <property type="molecule type" value="Genomic_DNA"/>
</dbReference>
<dbReference type="GO" id="GO:0020037">
    <property type="term" value="F:heme binding"/>
    <property type="evidence" value="ECO:0007669"/>
    <property type="project" value="InterPro"/>
</dbReference>
<dbReference type="KEGG" id="mequ:KFV11_07325"/>
<dbReference type="OrthoDB" id="2417400at2"/>
<feature type="domain" description="Cytochrome c assembly protein" evidence="6">
    <location>
        <begin position="71"/>
        <end position="268"/>
    </location>
</feature>
<evidence type="ECO:0000313" key="10">
    <source>
        <dbReference type="Proteomes" id="UP001057381"/>
    </source>
</evidence>
<protein>
    <submittedName>
        <fullName evidence="7">Cytochrome C assembly protein</fullName>
    </submittedName>
    <submittedName>
        <fullName evidence="8">Cytochrome c biogenesis protein CcsA</fullName>
    </submittedName>
</protein>
<keyword evidence="3 5" id="KW-1133">Transmembrane helix</keyword>
<comment type="subcellular location">
    <subcellularLocation>
        <location evidence="1">Membrane</location>
        <topology evidence="1">Multi-pass membrane protein</topology>
    </subcellularLocation>
</comment>
<organism evidence="8 10">
    <name type="scientific">Macrococcus equipercicus</name>
    <dbReference type="NCBI Taxonomy" id="69967"/>
    <lineage>
        <taxon>Bacteria</taxon>
        <taxon>Bacillati</taxon>
        <taxon>Bacillota</taxon>
        <taxon>Bacilli</taxon>
        <taxon>Bacillales</taxon>
        <taxon>Staphylococcaceae</taxon>
        <taxon>Macrococcus</taxon>
    </lineage>
</organism>
<keyword evidence="2 5" id="KW-0812">Transmembrane</keyword>
<evidence type="ECO:0000256" key="1">
    <source>
        <dbReference type="ARBA" id="ARBA00004141"/>
    </source>
</evidence>
<feature type="transmembrane region" description="Helical" evidence="5">
    <location>
        <begin position="221"/>
        <end position="238"/>
    </location>
</feature>
<reference evidence="8" key="2">
    <citation type="submission" date="2021-04" db="EMBL/GenBank/DDBJ databases">
        <title>Complete Genome Sequences of Macrococcus spp. from dog and cattle.</title>
        <authorList>
            <person name="Schwendener S."/>
            <person name="Perreten V."/>
        </authorList>
    </citation>
    <scope>NUCLEOTIDE SEQUENCE</scope>
    <source>
        <strain evidence="8">Epi0143-OL</strain>
    </source>
</reference>
<evidence type="ECO:0000313" key="8">
    <source>
        <dbReference type="EMBL" id="UTH13082.1"/>
    </source>
</evidence>
<evidence type="ECO:0000313" key="9">
    <source>
        <dbReference type="Proteomes" id="UP000295735"/>
    </source>
</evidence>
<evidence type="ECO:0000256" key="2">
    <source>
        <dbReference type="ARBA" id="ARBA00022692"/>
    </source>
</evidence>
<dbReference type="InterPro" id="IPR045062">
    <property type="entry name" value="Cyt_c_biogenesis_CcsA/CcmC"/>
</dbReference>
<dbReference type="PANTHER" id="PTHR30071">
    <property type="entry name" value="HEME EXPORTER PROTEIN C"/>
    <property type="match status" value="1"/>
</dbReference>
<evidence type="ECO:0000313" key="7">
    <source>
        <dbReference type="EMBL" id="KAA1039985.1"/>
    </source>
</evidence>
<gene>
    <name evidence="8" type="primary">ccsA</name>
    <name evidence="7" type="ORF">ERX35_003075</name>
    <name evidence="8" type="ORF">KFV11_07325</name>
</gene>
<evidence type="ECO:0000256" key="3">
    <source>
        <dbReference type="ARBA" id="ARBA00022989"/>
    </source>
</evidence>
<reference evidence="7 9" key="1">
    <citation type="submission" date="2019-09" db="EMBL/GenBank/DDBJ databases">
        <authorList>
            <person name="Mazhar S."/>
            <person name="Altermann E."/>
            <person name="Hill C."/>
            <person name="Mcauliffe O."/>
        </authorList>
    </citation>
    <scope>NUCLEOTIDE SEQUENCE [LARGE SCALE GENOMIC DNA]</scope>
    <source>
        <strain evidence="7 9">ATCC 51831</strain>
    </source>
</reference>
<dbReference type="InterPro" id="IPR002541">
    <property type="entry name" value="Cyt_c_assembly"/>
</dbReference>
<dbReference type="Pfam" id="PF01578">
    <property type="entry name" value="Cytochrom_C_asm"/>
    <property type="match status" value="1"/>
</dbReference>
<feature type="transmembrane region" description="Helical" evidence="5">
    <location>
        <begin position="184"/>
        <end position="209"/>
    </location>
</feature>